<protein>
    <submittedName>
        <fullName evidence="8">Dihydrolipoyl dehydrogenase</fullName>
    </submittedName>
</protein>
<dbReference type="Gene3D" id="3.50.50.60">
    <property type="entry name" value="FAD/NAD(P)-binding domain"/>
    <property type="match status" value="2"/>
</dbReference>
<dbReference type="Pfam" id="PF07992">
    <property type="entry name" value="Pyr_redox_2"/>
    <property type="match status" value="1"/>
</dbReference>
<dbReference type="PRINTS" id="PR00411">
    <property type="entry name" value="PNDRDTASEI"/>
</dbReference>
<keyword evidence="5" id="KW-0520">NAD</keyword>
<reference evidence="9" key="1">
    <citation type="journal article" date="2019" name="Int. J. Syst. Evol. Microbiol.">
        <title>The Global Catalogue of Microorganisms (GCM) 10K type strain sequencing project: providing services to taxonomists for standard genome sequencing and annotation.</title>
        <authorList>
            <consortium name="The Broad Institute Genomics Platform"/>
            <consortium name="The Broad Institute Genome Sequencing Center for Infectious Disease"/>
            <person name="Wu L."/>
            <person name="Ma J."/>
        </authorList>
    </citation>
    <scope>NUCLEOTIDE SEQUENCE [LARGE SCALE GENOMIC DNA]</scope>
    <source>
        <strain evidence="9">CGMCC 1.10832</strain>
    </source>
</reference>
<keyword evidence="4" id="KW-0274">FAD</keyword>
<dbReference type="PRINTS" id="PR00368">
    <property type="entry name" value="FADPNR"/>
</dbReference>
<name>A0ABQ1MRM5_9BACT</name>
<feature type="domain" description="FAD/NAD(P)-binding" evidence="7">
    <location>
        <begin position="4"/>
        <end position="328"/>
    </location>
</feature>
<keyword evidence="3" id="KW-0285">Flavoprotein</keyword>
<dbReference type="InterPro" id="IPR004099">
    <property type="entry name" value="Pyr_nucl-diS_OxRdtase_dimer"/>
</dbReference>
<gene>
    <name evidence="8" type="ORF">GCM10011506_33590</name>
</gene>
<dbReference type="PANTHER" id="PTHR22912">
    <property type="entry name" value="DISULFIDE OXIDOREDUCTASE"/>
    <property type="match status" value="1"/>
</dbReference>
<keyword evidence="9" id="KW-1185">Reference proteome</keyword>
<evidence type="ECO:0000259" key="6">
    <source>
        <dbReference type="Pfam" id="PF02852"/>
    </source>
</evidence>
<dbReference type="SUPFAM" id="SSF51905">
    <property type="entry name" value="FAD/NAD(P)-binding domain"/>
    <property type="match status" value="1"/>
</dbReference>
<sequence>MKKYDLAIIGAGPSGYAAAMRAVDFRKKTLLVEKQTLGGAGITNGALSSKTWWELSRDMLAFRRNLSRYGMQSPATIWKEIQQEVNLAVKERIHLLQHHLDCLRDSPTYSQYLDYQTGTAEIVDENTIKITNDEETDVVHAEYIVIASGSRPRTLPHLPIDEEHILSSDTIEHMTDFPKSLVIVGAGVVGCEYATIFSGFGQTKVFLIDKGDSILPFEDADVVAVIEKNLEEQGVHIHRNSTLTKMEIVNGKVMYELALSDGRTETFEVEKALVSVGRVPNYEKIWSDAVPIKMNLRGIEDHDTNTSIKNIFAIGDITADINLVNVGELEGRYAVEKIFSHPTKKLVYENISTIMFLNPEVAGVGLNEKMAKEKGYNYKAVTVDYTTIPRAIAKRNTQGFIKLLVTNDDEMKVLGMRVVGEQASSAIQAVALLISMNKGIEELAECVHPHPSITEGIQESVRALLGKSILKSGLLNNKVNCYCYDCERGEIESF</sequence>
<dbReference type="InterPro" id="IPR001100">
    <property type="entry name" value="Pyr_nuc-diS_OxRdtase"/>
</dbReference>
<evidence type="ECO:0000256" key="5">
    <source>
        <dbReference type="ARBA" id="ARBA00023027"/>
    </source>
</evidence>
<accession>A0ABQ1MRM5</accession>
<dbReference type="SUPFAM" id="SSF55424">
    <property type="entry name" value="FAD/NAD-linked reductases, dimerisation (C-terminal) domain"/>
    <property type="match status" value="1"/>
</dbReference>
<evidence type="ECO:0000256" key="3">
    <source>
        <dbReference type="ARBA" id="ARBA00022630"/>
    </source>
</evidence>
<comment type="similarity">
    <text evidence="2">Belongs to the class-I pyridine nucleotide-disulfide oxidoreductase family.</text>
</comment>
<dbReference type="InterPro" id="IPR023753">
    <property type="entry name" value="FAD/NAD-binding_dom"/>
</dbReference>
<dbReference type="InterPro" id="IPR050151">
    <property type="entry name" value="Class-I_Pyr_Nuc-Dis_Oxidored"/>
</dbReference>
<evidence type="ECO:0000313" key="9">
    <source>
        <dbReference type="Proteomes" id="UP000636010"/>
    </source>
</evidence>
<dbReference type="Pfam" id="PF02852">
    <property type="entry name" value="Pyr_redox_dim"/>
    <property type="match status" value="1"/>
</dbReference>
<evidence type="ECO:0000259" key="7">
    <source>
        <dbReference type="Pfam" id="PF07992"/>
    </source>
</evidence>
<evidence type="ECO:0000256" key="2">
    <source>
        <dbReference type="ARBA" id="ARBA00007532"/>
    </source>
</evidence>
<dbReference type="RefSeq" id="WP_188465683.1">
    <property type="nucleotide sequence ID" value="NZ_BAABHU010000011.1"/>
</dbReference>
<evidence type="ECO:0000256" key="1">
    <source>
        <dbReference type="ARBA" id="ARBA00001974"/>
    </source>
</evidence>
<comment type="cofactor">
    <cofactor evidence="1">
        <name>FAD</name>
        <dbReference type="ChEBI" id="CHEBI:57692"/>
    </cofactor>
</comment>
<dbReference type="PANTHER" id="PTHR22912:SF103">
    <property type="entry name" value="DEHYDROGENASE, PUTATIVE-RELATED"/>
    <property type="match status" value="1"/>
</dbReference>
<dbReference type="InterPro" id="IPR016156">
    <property type="entry name" value="FAD/NAD-linked_Rdtase_dimer_sf"/>
</dbReference>
<dbReference type="Proteomes" id="UP000636010">
    <property type="component" value="Unassembled WGS sequence"/>
</dbReference>
<dbReference type="EMBL" id="BMEC01000011">
    <property type="protein sequence ID" value="GGC45287.1"/>
    <property type="molecule type" value="Genomic_DNA"/>
</dbReference>
<dbReference type="InterPro" id="IPR036188">
    <property type="entry name" value="FAD/NAD-bd_sf"/>
</dbReference>
<dbReference type="Gene3D" id="3.30.390.30">
    <property type="match status" value="1"/>
</dbReference>
<proteinExistence type="inferred from homology"/>
<dbReference type="PIRSF" id="PIRSF000350">
    <property type="entry name" value="Mercury_reductase_MerA"/>
    <property type="match status" value="1"/>
</dbReference>
<organism evidence="8 9">
    <name type="scientific">Marivirga lumbricoides</name>
    <dbReference type="NCBI Taxonomy" id="1046115"/>
    <lineage>
        <taxon>Bacteria</taxon>
        <taxon>Pseudomonadati</taxon>
        <taxon>Bacteroidota</taxon>
        <taxon>Cytophagia</taxon>
        <taxon>Cytophagales</taxon>
        <taxon>Marivirgaceae</taxon>
        <taxon>Marivirga</taxon>
    </lineage>
</organism>
<feature type="domain" description="Pyridine nucleotide-disulphide oxidoreductase dimerisation" evidence="6">
    <location>
        <begin position="351"/>
        <end position="460"/>
    </location>
</feature>
<evidence type="ECO:0000313" key="8">
    <source>
        <dbReference type="EMBL" id="GGC45287.1"/>
    </source>
</evidence>
<evidence type="ECO:0000256" key="4">
    <source>
        <dbReference type="ARBA" id="ARBA00022827"/>
    </source>
</evidence>
<comment type="caution">
    <text evidence="8">The sequence shown here is derived from an EMBL/GenBank/DDBJ whole genome shotgun (WGS) entry which is preliminary data.</text>
</comment>